<evidence type="ECO:0000313" key="3">
    <source>
        <dbReference type="Proteomes" id="UP000295777"/>
    </source>
</evidence>
<dbReference type="RefSeq" id="WP_165863707.1">
    <property type="nucleotide sequence ID" value="NZ_SMFV01000005.1"/>
</dbReference>
<accession>A0A4V2PD14</accession>
<reference evidence="2 3" key="1">
    <citation type="submission" date="2019-03" db="EMBL/GenBank/DDBJ databases">
        <title>Genomic Encyclopedia of Archaeal and Bacterial Type Strains, Phase II (KMG-II): from individual species to whole genera.</title>
        <authorList>
            <person name="Goeker M."/>
        </authorList>
    </citation>
    <scope>NUCLEOTIDE SEQUENCE [LARGE SCALE GENOMIC DNA]</scope>
    <source>
        <strain evidence="2 3">DSM 24425</strain>
    </source>
</reference>
<feature type="domain" description="Tll0287-like" evidence="1">
    <location>
        <begin position="31"/>
        <end position="193"/>
    </location>
</feature>
<sequence>MKRAVVIAFTLLFSSCIHEETVEVSPEKVNQVKTVAQEAMAKLRGELMKNFKTAISEGGLAGAVSFCAERASKIEEEVNSELNGIKVTRVAIKYRNPKHKPDKLDEKVLRFFEEKLKEGNLPPYYVTAIKKGGKIYYVYYKPLKVAPFCLKCHGNPENMDKEILEVIRKKYPKDRALNFKAGDLRGACKVVIPEDKLKS</sequence>
<evidence type="ECO:0000313" key="2">
    <source>
        <dbReference type="EMBL" id="TCK03366.1"/>
    </source>
</evidence>
<dbReference type="AlphaFoldDB" id="A0A4V2PD14"/>
<dbReference type="Pfam" id="PF11845">
    <property type="entry name" value="Tll0287-like"/>
    <property type="match status" value="1"/>
</dbReference>
<dbReference type="EMBL" id="SMFV01000005">
    <property type="protein sequence ID" value="TCK03366.1"/>
    <property type="molecule type" value="Genomic_DNA"/>
</dbReference>
<dbReference type="InterPro" id="IPR021796">
    <property type="entry name" value="Tll0287-like_dom"/>
</dbReference>
<proteinExistence type="predicted"/>
<name>A0A4V2PD14_9BACT</name>
<dbReference type="PROSITE" id="PS51257">
    <property type="entry name" value="PROKAR_LIPOPROTEIN"/>
    <property type="match status" value="1"/>
</dbReference>
<protein>
    <submittedName>
        <fullName evidence="2">Uncharacterized protein DUF3365</fullName>
    </submittedName>
</protein>
<gene>
    <name evidence="2" type="ORF">CLV27_1440</name>
</gene>
<organism evidence="2 3">
    <name type="scientific">Phorcysia thermohydrogeniphila</name>
    <dbReference type="NCBI Taxonomy" id="936138"/>
    <lineage>
        <taxon>Bacteria</taxon>
        <taxon>Pseudomonadati</taxon>
        <taxon>Aquificota</taxon>
        <taxon>Aquificia</taxon>
        <taxon>Desulfurobacteriales</taxon>
        <taxon>Desulfurobacteriaceae</taxon>
        <taxon>Phorcysia</taxon>
    </lineage>
</organism>
<dbReference type="Proteomes" id="UP000295777">
    <property type="component" value="Unassembled WGS sequence"/>
</dbReference>
<evidence type="ECO:0000259" key="1">
    <source>
        <dbReference type="Pfam" id="PF11845"/>
    </source>
</evidence>
<comment type="caution">
    <text evidence="2">The sequence shown here is derived from an EMBL/GenBank/DDBJ whole genome shotgun (WGS) entry which is preliminary data.</text>
</comment>
<keyword evidence="3" id="KW-1185">Reference proteome</keyword>